<proteinExistence type="predicted"/>
<gene>
    <name evidence="4" type="ORF">PLO_872</name>
</gene>
<geneLocation type="plastid" evidence="4"/>
<evidence type="ECO:0000313" key="4">
    <source>
        <dbReference type="EMBL" id="AUG32842.1"/>
    </source>
</evidence>
<evidence type="ECO:0000256" key="3">
    <source>
        <dbReference type="SAM" id="MobiDB-lite"/>
    </source>
</evidence>
<evidence type="ECO:0000256" key="1">
    <source>
        <dbReference type="ARBA" id="ARBA00023125"/>
    </source>
</evidence>
<organism evidence="4">
    <name type="scientific">Paulinella longichromatophora</name>
    <dbReference type="NCBI Taxonomy" id="1708747"/>
    <lineage>
        <taxon>Eukaryota</taxon>
        <taxon>Sar</taxon>
        <taxon>Rhizaria</taxon>
        <taxon>Cercozoa</taxon>
        <taxon>Imbricatea</taxon>
        <taxon>Silicofilosea</taxon>
        <taxon>Euglyphida</taxon>
        <taxon>Paulinellidae</taxon>
        <taxon>Paulinella</taxon>
    </lineage>
</organism>
<dbReference type="AlphaFoldDB" id="A0A2H4ZQM8"/>
<dbReference type="InterPro" id="IPR000424">
    <property type="entry name" value="Primosome_PriB/ssb"/>
</dbReference>
<sequence>MNHCLLEVLILETPQVKHQSNPEMAEMMVEIQGLKSNDPTAKLRVVAWGNLARELTQNIEVGQSWLFEGRLRMSTNLRSDGLKEKKAEMIISKLHSINRDYRGGDSKGSSSSISSTVIHKGTSDNLINEIMSSKSVNSSWNTSPLIPDTLEDDEDEIPF</sequence>
<evidence type="ECO:0008006" key="5">
    <source>
        <dbReference type="Google" id="ProtNLM"/>
    </source>
</evidence>
<accession>A0A2H4ZQM8</accession>
<dbReference type="PROSITE" id="PS50935">
    <property type="entry name" value="SSB"/>
    <property type="match status" value="1"/>
</dbReference>
<feature type="region of interest" description="Disordered" evidence="3">
    <location>
        <begin position="136"/>
        <end position="159"/>
    </location>
</feature>
<keyword evidence="1 2" id="KW-0238">DNA-binding</keyword>
<dbReference type="Pfam" id="PF00436">
    <property type="entry name" value="SSB"/>
    <property type="match status" value="1"/>
</dbReference>
<dbReference type="GO" id="GO:0003697">
    <property type="term" value="F:single-stranded DNA binding"/>
    <property type="evidence" value="ECO:0007669"/>
    <property type="project" value="InterPro"/>
</dbReference>
<reference evidence="4" key="1">
    <citation type="submission" date="2017-10" db="EMBL/GenBank/DDBJ databases">
        <title>Paulinella longichromatophora chromatophore genome.</title>
        <authorList>
            <person name="Lhee D."/>
            <person name="Yoon H.S."/>
        </authorList>
    </citation>
    <scope>NUCLEOTIDE SEQUENCE</scope>
</reference>
<name>A0A2H4ZQM8_9EUKA</name>
<dbReference type="EMBL" id="MG264610">
    <property type="protein sequence ID" value="AUG32842.1"/>
    <property type="molecule type" value="Genomic_DNA"/>
</dbReference>
<protein>
    <recommendedName>
        <fullName evidence="5">Single-stranded DNA-binding protein</fullName>
    </recommendedName>
</protein>
<feature type="compositionally biased region" description="Acidic residues" evidence="3">
    <location>
        <begin position="149"/>
        <end position="159"/>
    </location>
</feature>
<dbReference type="SUPFAM" id="SSF50249">
    <property type="entry name" value="Nucleic acid-binding proteins"/>
    <property type="match status" value="1"/>
</dbReference>
<evidence type="ECO:0000256" key="2">
    <source>
        <dbReference type="PROSITE-ProRule" id="PRU00252"/>
    </source>
</evidence>
<dbReference type="Gene3D" id="2.40.50.140">
    <property type="entry name" value="Nucleic acid-binding proteins"/>
    <property type="match status" value="1"/>
</dbReference>
<dbReference type="InterPro" id="IPR012340">
    <property type="entry name" value="NA-bd_OB-fold"/>
</dbReference>
<keyword evidence="4" id="KW-0934">Plastid</keyword>